<keyword evidence="3" id="KW-1185">Reference proteome</keyword>
<dbReference type="InterPro" id="IPR014710">
    <property type="entry name" value="RmlC-like_jellyroll"/>
</dbReference>
<dbReference type="Proteomes" id="UP000537161">
    <property type="component" value="Unassembled WGS sequence"/>
</dbReference>
<evidence type="ECO:0000313" key="3">
    <source>
        <dbReference type="Proteomes" id="UP000537161"/>
    </source>
</evidence>
<dbReference type="Pfam" id="PF09313">
    <property type="entry name" value="TehB-like"/>
    <property type="match status" value="1"/>
</dbReference>
<dbReference type="InterPro" id="IPR015392">
    <property type="entry name" value="TehB/YeaR-like_dom"/>
</dbReference>
<evidence type="ECO:0000259" key="1">
    <source>
        <dbReference type="Pfam" id="PF09313"/>
    </source>
</evidence>
<protein>
    <submittedName>
        <fullName evidence="2">Tellurite resistance-related uncharacterized protein</fullName>
    </submittedName>
</protein>
<dbReference type="AlphaFoldDB" id="A0A7W9ERF5"/>
<organism evidence="2 3">
    <name type="scientific">Sphingopyxis panaciterrulae</name>
    <dbReference type="NCBI Taxonomy" id="462372"/>
    <lineage>
        <taxon>Bacteria</taxon>
        <taxon>Pseudomonadati</taxon>
        <taxon>Pseudomonadota</taxon>
        <taxon>Alphaproteobacteria</taxon>
        <taxon>Sphingomonadales</taxon>
        <taxon>Sphingomonadaceae</taxon>
        <taxon>Sphingopyxis</taxon>
    </lineage>
</organism>
<dbReference type="Gene3D" id="2.60.120.10">
    <property type="entry name" value="Jelly Rolls"/>
    <property type="match status" value="1"/>
</dbReference>
<dbReference type="SUPFAM" id="SSF51197">
    <property type="entry name" value="Clavaminate synthase-like"/>
    <property type="match status" value="1"/>
</dbReference>
<dbReference type="EMBL" id="JACIJH010000011">
    <property type="protein sequence ID" value="MBB5707697.1"/>
    <property type="molecule type" value="Genomic_DNA"/>
</dbReference>
<comment type="caution">
    <text evidence="2">The sequence shown here is derived from an EMBL/GenBank/DDBJ whole genome shotgun (WGS) entry which is preliminary data.</text>
</comment>
<reference evidence="2 3" key="1">
    <citation type="submission" date="2020-08" db="EMBL/GenBank/DDBJ databases">
        <title>Genomic Encyclopedia of Type Strains, Phase IV (KMG-IV): sequencing the most valuable type-strain genomes for metagenomic binning, comparative biology and taxonomic classification.</title>
        <authorList>
            <person name="Goeker M."/>
        </authorList>
    </citation>
    <scope>NUCLEOTIDE SEQUENCE [LARGE SCALE GENOMIC DNA]</scope>
    <source>
        <strain evidence="2 3">DSM 27163</strain>
    </source>
</reference>
<proteinExistence type="predicted"/>
<feature type="domain" description="TehB/YeaR-like" evidence="1">
    <location>
        <begin position="23"/>
        <end position="91"/>
    </location>
</feature>
<gene>
    <name evidence="2" type="ORF">FHR21_003064</name>
</gene>
<evidence type="ECO:0000313" key="2">
    <source>
        <dbReference type="EMBL" id="MBB5707697.1"/>
    </source>
</evidence>
<sequence>MAPIAERGPPLPSGARAYRQIGPFGADTIPAGLLRRHDLKDGAWGLLSVLAGSIRFHWDDERGGERLLKTGDTMLIPPCVPHHLERQGSVTIEIAFCAP</sequence>
<dbReference type="RefSeq" id="WP_184099800.1">
    <property type="nucleotide sequence ID" value="NZ_JACIJH010000011.1"/>
</dbReference>
<accession>A0A7W9ERF5</accession>
<name>A0A7W9ERF5_9SPHN</name>